<dbReference type="InterPro" id="IPR002912">
    <property type="entry name" value="ACT_dom"/>
</dbReference>
<organism evidence="2 3">
    <name type="scientific">Thermococcus aggregans</name>
    <dbReference type="NCBI Taxonomy" id="110163"/>
    <lineage>
        <taxon>Archaea</taxon>
        <taxon>Methanobacteriati</taxon>
        <taxon>Methanobacteriota</taxon>
        <taxon>Thermococci</taxon>
        <taxon>Thermococcales</taxon>
        <taxon>Thermococcaceae</taxon>
        <taxon>Thermococcus</taxon>
    </lineage>
</organism>
<dbReference type="KEGG" id="tagg:NF865_08885"/>
<dbReference type="RefSeq" id="WP_253304368.1">
    <property type="nucleotide sequence ID" value="NZ_CP099582.1"/>
</dbReference>
<proteinExistence type="predicted"/>
<accession>A0A9E7MX19</accession>
<sequence length="136" mass="15408">MRHYEILRIRENGKIEVPLEWAYEVGLVKDAYFLVEIDTDLNEIHLERIALPGKELVEIELVVVKDKPGVLAKITGTLGKHKVNILFSEAEEMEQIGLGAIVAVVDVSRMDISKEELVAELQNIEEVMEVSLKEIE</sequence>
<evidence type="ECO:0000313" key="2">
    <source>
        <dbReference type="EMBL" id="USS40412.1"/>
    </source>
</evidence>
<name>A0A9E7MX19_THEAG</name>
<reference evidence="2" key="1">
    <citation type="journal article" date="1998" name="Int. J. Syst. Bacteriol. 48 Pt">
        <title>Thermococcus guaymasensis sp. nov. and Thermococcus aggregans sp. nov., two novel thermophilic archaea isolated from the Guaymas Basin hydrothermal vent site.</title>
        <authorList>
            <person name="Canganella F."/>
            <person name="Jones W.J."/>
            <person name="Gambacorta A."/>
            <person name="Antranikian G."/>
        </authorList>
    </citation>
    <scope>NUCLEOTIDE SEQUENCE</scope>
    <source>
        <strain evidence="2">TY</strain>
    </source>
</reference>
<keyword evidence="3" id="KW-1185">Reference proteome</keyword>
<dbReference type="InterPro" id="IPR045865">
    <property type="entry name" value="ACT-like_dom_sf"/>
</dbReference>
<feature type="domain" description="ACT" evidence="1">
    <location>
        <begin position="59"/>
        <end position="136"/>
    </location>
</feature>
<dbReference type="NCBIfam" id="NF006352">
    <property type="entry name" value="PRK08577.1"/>
    <property type="match status" value="1"/>
</dbReference>
<evidence type="ECO:0000259" key="1">
    <source>
        <dbReference type="PROSITE" id="PS51671"/>
    </source>
</evidence>
<dbReference type="Proteomes" id="UP001055732">
    <property type="component" value="Chromosome"/>
</dbReference>
<dbReference type="Pfam" id="PF01842">
    <property type="entry name" value="ACT"/>
    <property type="match status" value="1"/>
</dbReference>
<dbReference type="AlphaFoldDB" id="A0A9E7MX19"/>
<dbReference type="EMBL" id="CP099582">
    <property type="protein sequence ID" value="USS40412.1"/>
    <property type="molecule type" value="Genomic_DNA"/>
</dbReference>
<gene>
    <name evidence="2" type="ORF">NF865_08885</name>
</gene>
<reference evidence="2" key="2">
    <citation type="submission" date="2022-06" db="EMBL/GenBank/DDBJ databases">
        <authorList>
            <person name="Park Y.-J."/>
        </authorList>
    </citation>
    <scope>NUCLEOTIDE SEQUENCE</scope>
    <source>
        <strain evidence="2">TY</strain>
    </source>
</reference>
<dbReference type="SUPFAM" id="SSF55021">
    <property type="entry name" value="ACT-like"/>
    <property type="match status" value="1"/>
</dbReference>
<evidence type="ECO:0000313" key="3">
    <source>
        <dbReference type="Proteomes" id="UP001055732"/>
    </source>
</evidence>
<dbReference type="PROSITE" id="PS51671">
    <property type="entry name" value="ACT"/>
    <property type="match status" value="1"/>
</dbReference>
<dbReference type="Gene3D" id="3.30.70.260">
    <property type="match status" value="1"/>
</dbReference>
<protein>
    <submittedName>
        <fullName evidence="2">ACT domain-containing protein</fullName>
    </submittedName>
</protein>